<gene>
    <name evidence="5" type="ORF">QNH46_16680</name>
</gene>
<dbReference type="Gene3D" id="3.40.50.300">
    <property type="entry name" value="P-loop containing nucleotide triphosphate hydrolases"/>
    <property type="match status" value="1"/>
</dbReference>
<dbReference type="InterPro" id="IPR027417">
    <property type="entry name" value="P-loop_NTPase"/>
</dbReference>
<dbReference type="PROSITE" id="PS00211">
    <property type="entry name" value="ABC_TRANSPORTER_1"/>
    <property type="match status" value="1"/>
</dbReference>
<dbReference type="SMART" id="SM00382">
    <property type="entry name" value="AAA"/>
    <property type="match status" value="1"/>
</dbReference>
<dbReference type="EMBL" id="CP126084">
    <property type="protein sequence ID" value="WHX47770.1"/>
    <property type="molecule type" value="Genomic_DNA"/>
</dbReference>
<protein>
    <submittedName>
        <fullName evidence="5">ATP-binding cassette domain-containing protein</fullName>
    </submittedName>
</protein>
<dbReference type="GO" id="GO:0005524">
    <property type="term" value="F:ATP binding"/>
    <property type="evidence" value="ECO:0007669"/>
    <property type="project" value="UniProtKB-KW"/>
</dbReference>
<dbReference type="PANTHER" id="PTHR42711">
    <property type="entry name" value="ABC TRANSPORTER ATP-BINDING PROTEIN"/>
    <property type="match status" value="1"/>
</dbReference>
<dbReference type="GO" id="GO:0016887">
    <property type="term" value="F:ATP hydrolysis activity"/>
    <property type="evidence" value="ECO:0007669"/>
    <property type="project" value="InterPro"/>
</dbReference>
<sequence length="349" mass="38651">MSLIEVKGLQKVFRQAMKDPGLAGAVKHLLYPRYKDKYAVEGIDLTIEEGETVAYVGPNGAGKSTTIKMLSGVLVPTGGEVRVNGLIPYKQRMENAGNIGAVFGQRTQLWWDIPVRESLALLKDIYQVPADIFKRNLDAFTELLEMDAFLHLSARKLSLGQRMRADLAAALLHNPAIVYLDEPTIGLDIAVKQRIRGFIKEMNRTKGTTMLLTTHDLGDIEDLCERLVIIDHGRIIYDGAMQKVKDMFARDRTIHMALSSPIAEPDILFADMPGVSIEAGAGQPRDALALSIRFDRFQCTASEIVKRVMNQGEVIDFRIDEPSLEYIIRSVYEGKMDASALSGTARGTA</sequence>
<dbReference type="PROSITE" id="PS50893">
    <property type="entry name" value="ABC_TRANSPORTER_2"/>
    <property type="match status" value="1"/>
</dbReference>
<evidence type="ECO:0000313" key="5">
    <source>
        <dbReference type="EMBL" id="WHX47770.1"/>
    </source>
</evidence>
<dbReference type="AlphaFoldDB" id="A0AA95KUU8"/>
<dbReference type="PANTHER" id="PTHR42711:SF1">
    <property type="entry name" value="ABC-TRANSPORT PROTEIN, ATP-BINDING COMPONENT"/>
    <property type="match status" value="1"/>
</dbReference>
<evidence type="ECO:0000259" key="4">
    <source>
        <dbReference type="PROSITE" id="PS50893"/>
    </source>
</evidence>
<keyword evidence="3 5" id="KW-0067">ATP-binding</keyword>
<organism evidence="5 6">
    <name type="scientific">Paenibacillus woosongensis</name>
    <dbReference type="NCBI Taxonomy" id="307580"/>
    <lineage>
        <taxon>Bacteria</taxon>
        <taxon>Bacillati</taxon>
        <taxon>Bacillota</taxon>
        <taxon>Bacilli</taxon>
        <taxon>Bacillales</taxon>
        <taxon>Paenibacillaceae</taxon>
        <taxon>Paenibacillus</taxon>
    </lineage>
</organism>
<evidence type="ECO:0000313" key="6">
    <source>
        <dbReference type="Proteomes" id="UP001177943"/>
    </source>
</evidence>
<dbReference type="InterPro" id="IPR003439">
    <property type="entry name" value="ABC_transporter-like_ATP-bd"/>
</dbReference>
<dbReference type="KEGG" id="pwn:QNH46_16680"/>
<accession>A0AA95KUU8</accession>
<dbReference type="InterPro" id="IPR017871">
    <property type="entry name" value="ABC_transporter-like_CS"/>
</dbReference>
<proteinExistence type="predicted"/>
<keyword evidence="2" id="KW-0547">Nucleotide-binding</keyword>
<evidence type="ECO:0000256" key="1">
    <source>
        <dbReference type="ARBA" id="ARBA00022448"/>
    </source>
</evidence>
<evidence type="ECO:0000256" key="3">
    <source>
        <dbReference type="ARBA" id="ARBA00022840"/>
    </source>
</evidence>
<name>A0AA95KUU8_9BACL</name>
<keyword evidence="1" id="KW-0813">Transport</keyword>
<evidence type="ECO:0000256" key="2">
    <source>
        <dbReference type="ARBA" id="ARBA00022741"/>
    </source>
</evidence>
<dbReference type="InterPro" id="IPR003593">
    <property type="entry name" value="AAA+_ATPase"/>
</dbReference>
<dbReference type="Pfam" id="PF00005">
    <property type="entry name" value="ABC_tran"/>
    <property type="match status" value="1"/>
</dbReference>
<dbReference type="InterPro" id="IPR050763">
    <property type="entry name" value="ABC_transporter_ATP-binding"/>
</dbReference>
<dbReference type="Proteomes" id="UP001177943">
    <property type="component" value="Chromosome"/>
</dbReference>
<dbReference type="RefSeq" id="WP_283925262.1">
    <property type="nucleotide sequence ID" value="NZ_CP126084.1"/>
</dbReference>
<dbReference type="SUPFAM" id="SSF52540">
    <property type="entry name" value="P-loop containing nucleoside triphosphate hydrolases"/>
    <property type="match status" value="1"/>
</dbReference>
<reference evidence="5" key="1">
    <citation type="submission" date="2023-05" db="EMBL/GenBank/DDBJ databases">
        <title>Comparative genomics of Bacillaceae isolates and their secondary metabolite potential.</title>
        <authorList>
            <person name="Song L."/>
            <person name="Nielsen L.J."/>
            <person name="Mohite O."/>
            <person name="Xu X."/>
            <person name="Weber T."/>
            <person name="Kovacs A.T."/>
        </authorList>
    </citation>
    <scope>NUCLEOTIDE SEQUENCE</scope>
    <source>
        <strain evidence="5">B2_4</strain>
    </source>
</reference>
<feature type="domain" description="ABC transporter" evidence="4">
    <location>
        <begin position="17"/>
        <end position="257"/>
    </location>
</feature>